<comment type="caution">
    <text evidence="2">The sequence shown here is derived from an EMBL/GenBank/DDBJ whole genome shotgun (WGS) entry which is preliminary data.</text>
</comment>
<evidence type="ECO:0008006" key="4">
    <source>
        <dbReference type="Google" id="ProtNLM"/>
    </source>
</evidence>
<proteinExistence type="predicted"/>
<organism evidence="2 3">
    <name type="scientific">Phytophthora pseudosyringae</name>
    <dbReference type="NCBI Taxonomy" id="221518"/>
    <lineage>
        <taxon>Eukaryota</taxon>
        <taxon>Sar</taxon>
        <taxon>Stramenopiles</taxon>
        <taxon>Oomycota</taxon>
        <taxon>Peronosporomycetes</taxon>
        <taxon>Peronosporales</taxon>
        <taxon>Peronosporaceae</taxon>
        <taxon>Phytophthora</taxon>
    </lineage>
</organism>
<evidence type="ECO:0000256" key="1">
    <source>
        <dbReference type="SAM" id="SignalP"/>
    </source>
</evidence>
<keyword evidence="1" id="KW-0732">Signal</keyword>
<sequence length="536" mass="56224">MEPFTVILFALLAVAVSASEVGTEQRREAASTTAHRLEPSLHDAPSLKLHVTLKRESMKIHGQSKFDIFANPVVAGTGSSVLYDGYAAFIEGDAQVTYAHVNGVGYLVNQGLNSGQTVKCLPSESLASDAILAALNAAAAIPSASIGNEKIDCDGGELFQTTLGGAGFALCALGSAGFSMSSSDLAVDVEYLAQPVDIPVPTSPIACETVATATSVTPTALAFITGTGIPSTTSRSLEQASHMAMAASTCACKSTPRPCVFFHGSGNKNEEKELQDTPKKLSHKFGDIRGHAPCCSSMKYAVLNTVDYGWMSDALQQKYCDHILSLSSTSDEASGVIEDTIVVTHSMGGLVMAGALTTGKCSLGQGSSWVGLSPPMNGSMASDYLEDYCSGEFTDIAGGLLGLIGTCPTSIARLSTVYEKEKYSTTRLNKAYTAAQDAYRTNVTAAICSNSYVGIFSEYQAASIVGGTAIPHKSSKNDGLVEFQSCLGGLDVSKFGSSYTDQFYMPELNHADTAFLAGDGLLKDSQKPVKWFECLL</sequence>
<dbReference type="EMBL" id="JAGDFM010000104">
    <property type="protein sequence ID" value="KAG7386255.1"/>
    <property type="molecule type" value="Genomic_DNA"/>
</dbReference>
<dbReference type="PANTHER" id="PTHR22538:SF1">
    <property type="entry name" value="VWFD DOMAIN-CONTAINING PROTEIN"/>
    <property type="match status" value="1"/>
</dbReference>
<name>A0A8T1VYA2_9STRA</name>
<dbReference type="OrthoDB" id="155775at2759"/>
<gene>
    <name evidence="2" type="ORF">PHYPSEUDO_000469</name>
</gene>
<keyword evidence="3" id="KW-1185">Reference proteome</keyword>
<feature type="chain" id="PRO_5035823896" description="GPI inositol-deacylase" evidence="1">
    <location>
        <begin position="19"/>
        <end position="536"/>
    </location>
</feature>
<feature type="signal peptide" evidence="1">
    <location>
        <begin position="1"/>
        <end position="18"/>
    </location>
</feature>
<dbReference type="AlphaFoldDB" id="A0A8T1VYA2"/>
<protein>
    <recommendedName>
        <fullName evidence="4">GPI inositol-deacylase</fullName>
    </recommendedName>
</protein>
<dbReference type="Proteomes" id="UP000694044">
    <property type="component" value="Unassembled WGS sequence"/>
</dbReference>
<accession>A0A8T1VYA2</accession>
<evidence type="ECO:0000313" key="2">
    <source>
        <dbReference type="EMBL" id="KAG7386255.1"/>
    </source>
</evidence>
<dbReference type="PANTHER" id="PTHR22538">
    <property type="entry name" value="CILIA- AND FLAGELLA-ASSOCIATED PROTEIN 74"/>
    <property type="match status" value="1"/>
</dbReference>
<evidence type="ECO:0000313" key="3">
    <source>
        <dbReference type="Proteomes" id="UP000694044"/>
    </source>
</evidence>
<reference evidence="2" key="1">
    <citation type="submission" date="2021-02" db="EMBL/GenBank/DDBJ databases">
        <authorList>
            <person name="Palmer J.M."/>
        </authorList>
    </citation>
    <scope>NUCLEOTIDE SEQUENCE</scope>
    <source>
        <strain evidence="2">SCRP734</strain>
    </source>
</reference>